<evidence type="ECO:0000313" key="2">
    <source>
        <dbReference type="EMBL" id="GBM42279.1"/>
    </source>
</evidence>
<evidence type="ECO:0000256" key="1">
    <source>
        <dbReference type="SAM" id="SignalP"/>
    </source>
</evidence>
<dbReference type="Proteomes" id="UP000499080">
    <property type="component" value="Unassembled WGS sequence"/>
</dbReference>
<dbReference type="EMBL" id="BGPR01096503">
    <property type="protein sequence ID" value="GBM42279.1"/>
    <property type="molecule type" value="Genomic_DNA"/>
</dbReference>
<accession>A0A4Y2FPM6</accession>
<organism evidence="2 3">
    <name type="scientific">Araneus ventricosus</name>
    <name type="common">Orbweaver spider</name>
    <name type="synonym">Epeira ventricosa</name>
    <dbReference type="NCBI Taxonomy" id="182803"/>
    <lineage>
        <taxon>Eukaryota</taxon>
        <taxon>Metazoa</taxon>
        <taxon>Ecdysozoa</taxon>
        <taxon>Arthropoda</taxon>
        <taxon>Chelicerata</taxon>
        <taxon>Arachnida</taxon>
        <taxon>Araneae</taxon>
        <taxon>Araneomorphae</taxon>
        <taxon>Entelegynae</taxon>
        <taxon>Araneoidea</taxon>
        <taxon>Araneidae</taxon>
        <taxon>Araneus</taxon>
    </lineage>
</organism>
<gene>
    <name evidence="2" type="ORF">AVEN_78272_1</name>
</gene>
<proteinExistence type="predicted"/>
<sequence>MRSCCHSACFLLLMDSQNPHVLAVRDDPLDEWCTVGPRCIGQFGWYPNRLHFQWIPSHVDIHGNELADNLAKEGSTHPFPSSSEITILELFSREESPKRGGVAGASLSPLVHLKKAGIFPPMRQAVQYLSFTICQRAPELPYIF</sequence>
<reference evidence="2 3" key="1">
    <citation type="journal article" date="2019" name="Sci. Rep.">
        <title>Orb-weaving spider Araneus ventricosus genome elucidates the spidroin gene catalogue.</title>
        <authorList>
            <person name="Kono N."/>
            <person name="Nakamura H."/>
            <person name="Ohtoshi R."/>
            <person name="Moran D.A.P."/>
            <person name="Shinohara A."/>
            <person name="Yoshida Y."/>
            <person name="Fujiwara M."/>
            <person name="Mori M."/>
            <person name="Tomita M."/>
            <person name="Arakawa K."/>
        </authorList>
    </citation>
    <scope>NUCLEOTIDE SEQUENCE [LARGE SCALE GENOMIC DNA]</scope>
</reference>
<feature type="signal peptide" evidence="1">
    <location>
        <begin position="1"/>
        <end position="23"/>
    </location>
</feature>
<dbReference type="AlphaFoldDB" id="A0A4Y2FPM6"/>
<dbReference type="InterPro" id="IPR012337">
    <property type="entry name" value="RNaseH-like_sf"/>
</dbReference>
<feature type="chain" id="PRO_5021376141" evidence="1">
    <location>
        <begin position="24"/>
        <end position="144"/>
    </location>
</feature>
<keyword evidence="3" id="KW-1185">Reference proteome</keyword>
<comment type="caution">
    <text evidence="2">The sequence shown here is derived from an EMBL/GenBank/DDBJ whole genome shotgun (WGS) entry which is preliminary data.</text>
</comment>
<name>A0A4Y2FPM6_ARAVE</name>
<evidence type="ECO:0000313" key="3">
    <source>
        <dbReference type="Proteomes" id="UP000499080"/>
    </source>
</evidence>
<protein>
    <submittedName>
        <fullName evidence="2">Uncharacterized protein</fullName>
    </submittedName>
</protein>
<keyword evidence="1" id="KW-0732">Signal</keyword>
<dbReference type="SUPFAM" id="SSF53098">
    <property type="entry name" value="Ribonuclease H-like"/>
    <property type="match status" value="1"/>
</dbReference>
<dbReference type="Gene3D" id="3.30.420.10">
    <property type="entry name" value="Ribonuclease H-like superfamily/Ribonuclease H"/>
    <property type="match status" value="1"/>
</dbReference>
<dbReference type="GO" id="GO:0003676">
    <property type="term" value="F:nucleic acid binding"/>
    <property type="evidence" value="ECO:0007669"/>
    <property type="project" value="InterPro"/>
</dbReference>
<dbReference type="InterPro" id="IPR036397">
    <property type="entry name" value="RNaseH_sf"/>
</dbReference>